<evidence type="ECO:0000313" key="16">
    <source>
        <dbReference type="EMBL" id="RGE70560.1"/>
    </source>
</evidence>
<keyword evidence="7" id="KW-0418">Kinase</keyword>
<feature type="transmembrane region" description="Helical" evidence="13">
    <location>
        <begin position="12"/>
        <end position="35"/>
    </location>
</feature>
<keyword evidence="17" id="KW-1185">Reference proteome</keyword>
<name>A0A3E3IU09_9FIRM</name>
<evidence type="ECO:0000256" key="13">
    <source>
        <dbReference type="SAM" id="Phobius"/>
    </source>
</evidence>
<dbReference type="GeneID" id="97990277"/>
<evidence type="ECO:0000313" key="17">
    <source>
        <dbReference type="Proteomes" id="UP000260812"/>
    </source>
</evidence>
<keyword evidence="4" id="KW-0808">Transferase</keyword>
<dbReference type="PANTHER" id="PTHR34220:SF11">
    <property type="entry name" value="SENSOR PROTEIN KINASE HPTS"/>
    <property type="match status" value="1"/>
</dbReference>
<dbReference type="InterPro" id="IPR003660">
    <property type="entry name" value="HAMP_dom"/>
</dbReference>
<dbReference type="InterPro" id="IPR050640">
    <property type="entry name" value="Bact_2-comp_sensor_kinase"/>
</dbReference>
<gene>
    <name evidence="16" type="ORF">DWY69_16640</name>
    <name evidence="15" type="ORF">DXC51_26330</name>
</gene>
<evidence type="ECO:0000256" key="9">
    <source>
        <dbReference type="ARBA" id="ARBA00022989"/>
    </source>
</evidence>
<evidence type="ECO:0000313" key="18">
    <source>
        <dbReference type="Proteomes" id="UP000261166"/>
    </source>
</evidence>
<feature type="coiled-coil region" evidence="12">
    <location>
        <begin position="352"/>
        <end position="382"/>
    </location>
</feature>
<dbReference type="GO" id="GO:0000155">
    <property type="term" value="F:phosphorelay sensor kinase activity"/>
    <property type="evidence" value="ECO:0007669"/>
    <property type="project" value="InterPro"/>
</dbReference>
<dbReference type="AlphaFoldDB" id="A0A3E3IU09"/>
<dbReference type="Proteomes" id="UP000260812">
    <property type="component" value="Unassembled WGS sequence"/>
</dbReference>
<evidence type="ECO:0000256" key="11">
    <source>
        <dbReference type="ARBA" id="ARBA00023136"/>
    </source>
</evidence>
<dbReference type="Proteomes" id="UP000261166">
    <property type="component" value="Unassembled WGS sequence"/>
</dbReference>
<evidence type="ECO:0000259" key="14">
    <source>
        <dbReference type="PROSITE" id="PS50885"/>
    </source>
</evidence>
<dbReference type="EMBL" id="QVLU01000015">
    <property type="protein sequence ID" value="RGE70560.1"/>
    <property type="molecule type" value="Genomic_DNA"/>
</dbReference>
<dbReference type="InterPro" id="IPR010559">
    <property type="entry name" value="Sig_transdc_His_kin_internal"/>
</dbReference>
<dbReference type="PANTHER" id="PTHR34220">
    <property type="entry name" value="SENSOR HISTIDINE KINASE YPDA"/>
    <property type="match status" value="1"/>
</dbReference>
<sequence>MGKRKINWRLKVLLSILAGIIAVITLLFGITYNYFLGKLKSNDEKITYITFQESENKLKELLERASEKMSRFSMNDLAYEFGQDVVRDRKIQPIYLRSIIQEFDEILNSDSTLYSVALMNGDGRTILSTVEKKSRAGVEVISEELSELFAESKKAYPYVVWVSGNDLNTGNNGILYTAVNRPVIVGIKALNEEEKAEKDNFMLIALDEKEVRKCYNQAIYNDSDALLLDSRNQVISSTREELIDTFYIAEEGMRIIDYSLSYYGWRLLNVLPENMYLEEARDIRNFGIMIAVAAVLCMILIAAVWSKRYTKPIQTLMEQMDCVGKEQLDISEPIPEGWPELSELNRQFYHMVQRLKDYIDRLQKAEKEKSEEELLALQYQMNPHFLYNSLNSIRWMAMMTKNTKAADALVILSRIIEPVLRNPDFTWKLKDELDFLKDYIEMMSLRFDNCLEYQMECSEELYDEEFPRFVLQPIIENCFVHGKSCNTTKSITGHIIKEEDIFKIVIRNDGSPIDGDKLEELNIFLKSGQKTSSTIGLSNVYKRLRLLYGDTVRIWMESDIESTACYITFCNKIQKEMLEKNDW</sequence>
<evidence type="ECO:0000313" key="15">
    <source>
        <dbReference type="EMBL" id="RGE56065.1"/>
    </source>
</evidence>
<evidence type="ECO:0000256" key="10">
    <source>
        <dbReference type="ARBA" id="ARBA00023012"/>
    </source>
</evidence>
<organism evidence="16 18">
    <name type="scientific">Eisenbergiella massiliensis</name>
    <dbReference type="NCBI Taxonomy" id="1720294"/>
    <lineage>
        <taxon>Bacteria</taxon>
        <taxon>Bacillati</taxon>
        <taxon>Bacillota</taxon>
        <taxon>Clostridia</taxon>
        <taxon>Lachnospirales</taxon>
        <taxon>Lachnospiraceae</taxon>
        <taxon>Eisenbergiella</taxon>
    </lineage>
</organism>
<accession>A0A3E3IU09</accession>
<dbReference type="OrthoDB" id="2027501at2"/>
<dbReference type="RefSeq" id="WP_025490399.1">
    <property type="nucleotide sequence ID" value="NZ_JBKUNB010000023.1"/>
</dbReference>
<dbReference type="SUPFAM" id="SSF55874">
    <property type="entry name" value="ATPase domain of HSP90 chaperone/DNA topoisomerase II/histidine kinase"/>
    <property type="match status" value="1"/>
</dbReference>
<keyword evidence="3" id="KW-0597">Phosphoprotein</keyword>
<keyword evidence="5 13" id="KW-0812">Transmembrane</keyword>
<dbReference type="EMBL" id="QVLV01000031">
    <property type="protein sequence ID" value="RGE56065.1"/>
    <property type="molecule type" value="Genomic_DNA"/>
</dbReference>
<dbReference type="GO" id="GO:0005524">
    <property type="term" value="F:ATP binding"/>
    <property type="evidence" value="ECO:0007669"/>
    <property type="project" value="UniProtKB-KW"/>
</dbReference>
<evidence type="ECO:0000256" key="4">
    <source>
        <dbReference type="ARBA" id="ARBA00022679"/>
    </source>
</evidence>
<keyword evidence="6" id="KW-0547">Nucleotide-binding</keyword>
<protein>
    <submittedName>
        <fullName evidence="16">HAMP domain-containing protein</fullName>
    </submittedName>
</protein>
<evidence type="ECO:0000256" key="6">
    <source>
        <dbReference type="ARBA" id="ARBA00022741"/>
    </source>
</evidence>
<evidence type="ECO:0000256" key="12">
    <source>
        <dbReference type="SAM" id="Coils"/>
    </source>
</evidence>
<keyword evidence="11 13" id="KW-0472">Membrane</keyword>
<evidence type="ECO:0000256" key="1">
    <source>
        <dbReference type="ARBA" id="ARBA00004651"/>
    </source>
</evidence>
<comment type="subcellular location">
    <subcellularLocation>
        <location evidence="1">Cell membrane</location>
        <topology evidence="1">Multi-pass membrane protein</topology>
    </subcellularLocation>
</comment>
<proteinExistence type="predicted"/>
<keyword evidence="10" id="KW-0902">Two-component regulatory system</keyword>
<keyword evidence="8" id="KW-0067">ATP-binding</keyword>
<keyword evidence="9 13" id="KW-1133">Transmembrane helix</keyword>
<dbReference type="Gene3D" id="3.30.565.10">
    <property type="entry name" value="Histidine kinase-like ATPase, C-terminal domain"/>
    <property type="match status" value="1"/>
</dbReference>
<evidence type="ECO:0000256" key="2">
    <source>
        <dbReference type="ARBA" id="ARBA00022475"/>
    </source>
</evidence>
<dbReference type="InterPro" id="IPR036890">
    <property type="entry name" value="HATPase_C_sf"/>
</dbReference>
<evidence type="ECO:0000256" key="3">
    <source>
        <dbReference type="ARBA" id="ARBA00022553"/>
    </source>
</evidence>
<feature type="transmembrane region" description="Helical" evidence="13">
    <location>
        <begin position="286"/>
        <end position="305"/>
    </location>
</feature>
<comment type="caution">
    <text evidence="16">The sequence shown here is derived from an EMBL/GenBank/DDBJ whole genome shotgun (WGS) entry which is preliminary data.</text>
</comment>
<keyword evidence="12" id="KW-0175">Coiled coil</keyword>
<keyword evidence="2" id="KW-1003">Cell membrane</keyword>
<reference evidence="16 18" key="1">
    <citation type="submission" date="2018-08" db="EMBL/GenBank/DDBJ databases">
        <title>A genome reference for cultivated species of the human gut microbiota.</title>
        <authorList>
            <person name="Zou Y."/>
            <person name="Xue W."/>
            <person name="Luo G."/>
        </authorList>
    </citation>
    <scope>NUCLEOTIDE SEQUENCE [LARGE SCALE GENOMIC DNA]</scope>
    <source>
        <strain evidence="16 18">AF26-4BH</strain>
        <strain evidence="15">TF05-5AC</strain>
    </source>
</reference>
<dbReference type="PROSITE" id="PS50885">
    <property type="entry name" value="HAMP"/>
    <property type="match status" value="1"/>
</dbReference>
<dbReference type="GO" id="GO:0005886">
    <property type="term" value="C:plasma membrane"/>
    <property type="evidence" value="ECO:0007669"/>
    <property type="project" value="UniProtKB-SubCell"/>
</dbReference>
<dbReference type="SUPFAM" id="SSF158472">
    <property type="entry name" value="HAMP domain-like"/>
    <property type="match status" value="1"/>
</dbReference>
<dbReference type="Pfam" id="PF06580">
    <property type="entry name" value="His_kinase"/>
    <property type="match status" value="1"/>
</dbReference>
<dbReference type="Gene3D" id="6.10.340.10">
    <property type="match status" value="1"/>
</dbReference>
<evidence type="ECO:0000256" key="7">
    <source>
        <dbReference type="ARBA" id="ARBA00022777"/>
    </source>
</evidence>
<feature type="domain" description="HAMP" evidence="14">
    <location>
        <begin position="307"/>
        <end position="360"/>
    </location>
</feature>
<evidence type="ECO:0000256" key="8">
    <source>
        <dbReference type="ARBA" id="ARBA00022840"/>
    </source>
</evidence>
<evidence type="ECO:0000256" key="5">
    <source>
        <dbReference type="ARBA" id="ARBA00022692"/>
    </source>
</evidence>